<feature type="domain" description="Nucleoside transporter/FeoB GTPase Gate" evidence="3">
    <location>
        <begin position="46"/>
        <end position="116"/>
    </location>
</feature>
<reference evidence="4" key="1">
    <citation type="submission" date="2022-01" db="EMBL/GenBank/DDBJ databases">
        <authorList>
            <person name="Criscuolo A."/>
        </authorList>
    </citation>
    <scope>NUCLEOTIDE SEQUENCE</scope>
    <source>
        <strain evidence="4">CIP111893</strain>
    </source>
</reference>
<comment type="caution">
    <text evidence="4">The sequence shown here is derived from an EMBL/GenBank/DDBJ whole genome shotgun (WGS) entry which is preliminary data.</text>
</comment>
<evidence type="ECO:0000259" key="3">
    <source>
        <dbReference type="Pfam" id="PF07670"/>
    </source>
</evidence>
<feature type="transmembrane region" description="Helical" evidence="2">
    <location>
        <begin position="233"/>
        <end position="252"/>
    </location>
</feature>
<keyword evidence="2" id="KW-1133">Transmembrane helix</keyword>
<evidence type="ECO:0000256" key="2">
    <source>
        <dbReference type="SAM" id="Phobius"/>
    </source>
</evidence>
<evidence type="ECO:0000256" key="1">
    <source>
        <dbReference type="SAM" id="MobiDB-lite"/>
    </source>
</evidence>
<protein>
    <submittedName>
        <fullName evidence="4">Sporulation integral membrane protein YlbJ</fullName>
    </submittedName>
</protein>
<dbReference type="InterPro" id="IPR014226">
    <property type="entry name" value="Spore_IM_YlbJ"/>
</dbReference>
<feature type="region of interest" description="Disordered" evidence="1">
    <location>
        <begin position="178"/>
        <end position="200"/>
    </location>
</feature>
<feature type="transmembrane region" description="Helical" evidence="2">
    <location>
        <begin position="46"/>
        <end position="70"/>
    </location>
</feature>
<feature type="transmembrane region" description="Helical" evidence="2">
    <location>
        <begin position="12"/>
        <end position="34"/>
    </location>
</feature>
<organism evidence="4 5">
    <name type="scientific">Paenibacillus plantiphilus</name>
    <dbReference type="NCBI Taxonomy" id="2905650"/>
    <lineage>
        <taxon>Bacteria</taxon>
        <taxon>Bacillati</taxon>
        <taxon>Bacillota</taxon>
        <taxon>Bacilli</taxon>
        <taxon>Bacillales</taxon>
        <taxon>Paenibacillaceae</taxon>
        <taxon>Paenibacillus</taxon>
    </lineage>
</organism>
<keyword evidence="2" id="KW-0472">Membrane</keyword>
<name>A0ABN8FUJ1_9BACL</name>
<evidence type="ECO:0000313" key="4">
    <source>
        <dbReference type="EMBL" id="CAH1190252.1"/>
    </source>
</evidence>
<keyword evidence="5" id="KW-1185">Reference proteome</keyword>
<dbReference type="Pfam" id="PF07670">
    <property type="entry name" value="Gate"/>
    <property type="match status" value="1"/>
</dbReference>
<dbReference type="NCBIfam" id="TIGR02871">
    <property type="entry name" value="spore_ylbJ"/>
    <property type="match status" value="1"/>
</dbReference>
<dbReference type="InterPro" id="IPR011642">
    <property type="entry name" value="Gate_dom"/>
</dbReference>
<dbReference type="Proteomes" id="UP000838686">
    <property type="component" value="Unassembled WGS sequence"/>
</dbReference>
<proteinExistence type="predicted"/>
<sequence>MHILHFLFRPAVIPAWSAVLIALLLAIFPAAALDSAVRGLSIWWQVLFPALFPFFVISELLLGFGIVHFFGTMLDPFMRPLFRLPGIGGFVVTMGFASGYPVGARLTSQLWEQRLITRAEGERLVAFTTSSDPIFLIGAVAVGFFHNAALAPILAAAHYGGAMMIGFMMRYHDRHSRGSTDAEAWRPPSDRGSSLRSNRRKSPRLIEAVKAMHQARLLDGRPLGTLFQDAIQASLRLMIVVGGLVVFFSVLMELLTQAGTISALSAGIGTVMTLLGLPASLSNAVVNGLFEVTLGAKAAGAAIGSGLMHQTAIAAFILSWGGLSVHAQIASLLSRTDLRYRPFLIARFIHGCIASALVYLLWRLLGPVG</sequence>
<dbReference type="EMBL" id="CAKMMF010000001">
    <property type="protein sequence ID" value="CAH1190252.1"/>
    <property type="molecule type" value="Genomic_DNA"/>
</dbReference>
<keyword evidence="2" id="KW-0812">Transmembrane</keyword>
<feature type="transmembrane region" description="Helical" evidence="2">
    <location>
        <begin position="258"/>
        <end position="277"/>
    </location>
</feature>
<evidence type="ECO:0000313" key="5">
    <source>
        <dbReference type="Proteomes" id="UP000838686"/>
    </source>
</evidence>
<feature type="transmembrane region" description="Helical" evidence="2">
    <location>
        <begin position="82"/>
        <end position="103"/>
    </location>
</feature>
<gene>
    <name evidence="4" type="primary">ylbJ_1</name>
    <name evidence="4" type="ORF">PAECIP111893_00246</name>
</gene>
<accession>A0ABN8FUJ1</accession>
<feature type="transmembrane region" description="Helical" evidence="2">
    <location>
        <begin position="345"/>
        <end position="365"/>
    </location>
</feature>